<dbReference type="Gene3D" id="3.40.50.1820">
    <property type="entry name" value="alpha/beta hydrolase"/>
    <property type="match status" value="1"/>
</dbReference>
<evidence type="ECO:0000313" key="4">
    <source>
        <dbReference type="EMBL" id="KAG0259782.1"/>
    </source>
</evidence>
<proteinExistence type="predicted"/>
<keyword evidence="1" id="KW-0378">Hydrolase</keyword>
<keyword evidence="2" id="KW-0812">Transmembrane</keyword>
<sequence>MTVQSTKESSFKYWQVAIIVAMGPIAYTRLIIYAHAALLQSTIRWILGKTPKGVSLLSSCAIGLLRLCMGVRFVSIHQGRNMLTLCNFVVALRYGVATEKRRAQWAHPVAAPGWKGYWIPYREAKVQGPIRKAGVEDIGSHCDIVMFFIHGGGMVMGDARMWLPNCMAWIKLLREKYNIKIGILSVEYTGDSAGATLCLTTALKVRDNHPGVPLPAGQILYSPWVMCHQPMKDEENDYITTEGGMAFSDAYTQGIANVRTNPYASPISAPSVAGLPKTLIYIGGAESLRPSIERFVKKAEADGVDVTVELKEGQAHDYALIEEISSRKILDEADLVMAKFVAKIRADYISSVNST</sequence>
<dbReference type="Proteomes" id="UP000807716">
    <property type="component" value="Unassembled WGS sequence"/>
</dbReference>
<keyword evidence="2" id="KW-1133">Transmembrane helix</keyword>
<protein>
    <recommendedName>
        <fullName evidence="3">Alpha/beta hydrolase fold-3 domain-containing protein</fullName>
    </recommendedName>
</protein>
<dbReference type="OrthoDB" id="433474at2759"/>
<evidence type="ECO:0000259" key="3">
    <source>
        <dbReference type="Pfam" id="PF07859"/>
    </source>
</evidence>
<evidence type="ECO:0000256" key="1">
    <source>
        <dbReference type="ARBA" id="ARBA00022801"/>
    </source>
</evidence>
<keyword evidence="5" id="KW-1185">Reference proteome</keyword>
<dbReference type="InterPro" id="IPR029058">
    <property type="entry name" value="AB_hydrolase_fold"/>
</dbReference>
<dbReference type="AlphaFoldDB" id="A0A9P6U598"/>
<dbReference type="PANTHER" id="PTHR48081">
    <property type="entry name" value="AB HYDROLASE SUPERFAMILY PROTEIN C4A8.06C"/>
    <property type="match status" value="1"/>
</dbReference>
<feature type="transmembrane region" description="Helical" evidence="2">
    <location>
        <begin position="53"/>
        <end position="74"/>
    </location>
</feature>
<feature type="transmembrane region" description="Helical" evidence="2">
    <location>
        <begin position="12"/>
        <end position="32"/>
    </location>
</feature>
<dbReference type="EMBL" id="JAAAJB010000272">
    <property type="protein sequence ID" value="KAG0259782.1"/>
    <property type="molecule type" value="Genomic_DNA"/>
</dbReference>
<dbReference type="GO" id="GO:0016787">
    <property type="term" value="F:hydrolase activity"/>
    <property type="evidence" value="ECO:0007669"/>
    <property type="project" value="UniProtKB-KW"/>
</dbReference>
<reference evidence="4" key="1">
    <citation type="journal article" date="2020" name="Fungal Divers.">
        <title>Resolving the Mortierellaceae phylogeny through synthesis of multi-gene phylogenetics and phylogenomics.</title>
        <authorList>
            <person name="Vandepol N."/>
            <person name="Liber J."/>
            <person name="Desiro A."/>
            <person name="Na H."/>
            <person name="Kennedy M."/>
            <person name="Barry K."/>
            <person name="Grigoriev I.V."/>
            <person name="Miller A.N."/>
            <person name="O'Donnell K."/>
            <person name="Stajich J.E."/>
            <person name="Bonito G."/>
        </authorList>
    </citation>
    <scope>NUCLEOTIDE SEQUENCE</scope>
    <source>
        <strain evidence="4">BC1065</strain>
    </source>
</reference>
<accession>A0A9P6U598</accession>
<keyword evidence="2" id="KW-0472">Membrane</keyword>
<evidence type="ECO:0000256" key="2">
    <source>
        <dbReference type="SAM" id="Phobius"/>
    </source>
</evidence>
<dbReference type="PANTHER" id="PTHR48081:SF8">
    <property type="entry name" value="ALPHA_BETA HYDROLASE FOLD-3 DOMAIN-CONTAINING PROTEIN-RELATED"/>
    <property type="match status" value="1"/>
</dbReference>
<dbReference type="InterPro" id="IPR013094">
    <property type="entry name" value="AB_hydrolase_3"/>
</dbReference>
<dbReference type="Pfam" id="PF07859">
    <property type="entry name" value="Abhydrolase_3"/>
    <property type="match status" value="1"/>
</dbReference>
<name>A0A9P6U598_9FUNG</name>
<dbReference type="InterPro" id="IPR050300">
    <property type="entry name" value="GDXG_lipolytic_enzyme"/>
</dbReference>
<gene>
    <name evidence="4" type="ORF">DFQ27_003902</name>
</gene>
<organism evidence="4 5">
    <name type="scientific">Actinomortierella ambigua</name>
    <dbReference type="NCBI Taxonomy" id="1343610"/>
    <lineage>
        <taxon>Eukaryota</taxon>
        <taxon>Fungi</taxon>
        <taxon>Fungi incertae sedis</taxon>
        <taxon>Mucoromycota</taxon>
        <taxon>Mortierellomycotina</taxon>
        <taxon>Mortierellomycetes</taxon>
        <taxon>Mortierellales</taxon>
        <taxon>Mortierellaceae</taxon>
        <taxon>Actinomortierella</taxon>
    </lineage>
</organism>
<comment type="caution">
    <text evidence="4">The sequence shown here is derived from an EMBL/GenBank/DDBJ whole genome shotgun (WGS) entry which is preliminary data.</text>
</comment>
<feature type="domain" description="Alpha/beta hydrolase fold-3" evidence="3">
    <location>
        <begin position="178"/>
        <end position="319"/>
    </location>
</feature>
<evidence type="ECO:0000313" key="5">
    <source>
        <dbReference type="Proteomes" id="UP000807716"/>
    </source>
</evidence>
<dbReference type="SUPFAM" id="SSF53474">
    <property type="entry name" value="alpha/beta-Hydrolases"/>
    <property type="match status" value="1"/>
</dbReference>